<dbReference type="PRINTS" id="PR01217">
    <property type="entry name" value="PRICHEXTENSN"/>
</dbReference>
<evidence type="ECO:0000313" key="2">
    <source>
        <dbReference type="EMBL" id="KAK4426830.1"/>
    </source>
</evidence>
<organism evidence="2 3">
    <name type="scientific">Sesamum alatum</name>
    <dbReference type="NCBI Taxonomy" id="300844"/>
    <lineage>
        <taxon>Eukaryota</taxon>
        <taxon>Viridiplantae</taxon>
        <taxon>Streptophyta</taxon>
        <taxon>Embryophyta</taxon>
        <taxon>Tracheophyta</taxon>
        <taxon>Spermatophyta</taxon>
        <taxon>Magnoliopsida</taxon>
        <taxon>eudicotyledons</taxon>
        <taxon>Gunneridae</taxon>
        <taxon>Pentapetalae</taxon>
        <taxon>asterids</taxon>
        <taxon>lamiids</taxon>
        <taxon>Lamiales</taxon>
        <taxon>Pedaliaceae</taxon>
        <taxon>Sesamum</taxon>
    </lineage>
</organism>
<keyword evidence="3" id="KW-1185">Reference proteome</keyword>
<evidence type="ECO:0000256" key="1">
    <source>
        <dbReference type="SAM" id="MobiDB-lite"/>
    </source>
</evidence>
<reference evidence="2" key="2">
    <citation type="journal article" date="2024" name="Plant">
        <title>Genomic evolution and insights into agronomic trait innovations of Sesamum species.</title>
        <authorList>
            <person name="Miao H."/>
            <person name="Wang L."/>
            <person name="Qu L."/>
            <person name="Liu H."/>
            <person name="Sun Y."/>
            <person name="Le M."/>
            <person name="Wang Q."/>
            <person name="Wei S."/>
            <person name="Zheng Y."/>
            <person name="Lin W."/>
            <person name="Duan Y."/>
            <person name="Cao H."/>
            <person name="Xiong S."/>
            <person name="Wang X."/>
            <person name="Wei L."/>
            <person name="Li C."/>
            <person name="Ma Q."/>
            <person name="Ju M."/>
            <person name="Zhao R."/>
            <person name="Li G."/>
            <person name="Mu C."/>
            <person name="Tian Q."/>
            <person name="Mei H."/>
            <person name="Zhang T."/>
            <person name="Gao T."/>
            <person name="Zhang H."/>
        </authorList>
    </citation>
    <scope>NUCLEOTIDE SEQUENCE</scope>
    <source>
        <strain evidence="2">3651</strain>
    </source>
</reference>
<accession>A0AAE2CLQ2</accession>
<feature type="region of interest" description="Disordered" evidence="1">
    <location>
        <begin position="1"/>
        <end position="99"/>
    </location>
</feature>
<feature type="compositionally biased region" description="Pro residues" evidence="1">
    <location>
        <begin position="74"/>
        <end position="92"/>
    </location>
</feature>
<dbReference type="EMBL" id="JACGWO010000005">
    <property type="protein sequence ID" value="KAK4426830.1"/>
    <property type="molecule type" value="Genomic_DNA"/>
</dbReference>
<feature type="compositionally biased region" description="Pro residues" evidence="1">
    <location>
        <begin position="36"/>
        <end position="59"/>
    </location>
</feature>
<dbReference type="Proteomes" id="UP001293254">
    <property type="component" value="Unassembled WGS sequence"/>
</dbReference>
<proteinExistence type="predicted"/>
<dbReference type="AlphaFoldDB" id="A0AAE2CLQ2"/>
<protein>
    <submittedName>
        <fullName evidence="2">Uncharacterized protein</fullName>
    </submittedName>
</protein>
<name>A0AAE2CLQ2_9LAMI</name>
<evidence type="ECO:0000313" key="3">
    <source>
        <dbReference type="Proteomes" id="UP001293254"/>
    </source>
</evidence>
<comment type="caution">
    <text evidence="2">The sequence shown here is derived from an EMBL/GenBank/DDBJ whole genome shotgun (WGS) entry which is preliminary data.</text>
</comment>
<sequence>PTPSVGTLPQPLPPTPFLQARASRVGTLPSPRRRIPPPNPGHRNPSPSPKPRPSPPSPLPARAFATLPHHPKPKPSQPLPLKPTPLPLPPLPQTRAFVNPPPLHARAVTATSVPPNAIAATPCPLLDPGAPTLPQLAAPPDWGGGRGRC</sequence>
<gene>
    <name evidence="2" type="ORF">Salat_1451700</name>
</gene>
<reference evidence="2" key="1">
    <citation type="submission" date="2020-06" db="EMBL/GenBank/DDBJ databases">
        <authorList>
            <person name="Li T."/>
            <person name="Hu X."/>
            <person name="Zhang T."/>
            <person name="Song X."/>
            <person name="Zhang H."/>
            <person name="Dai N."/>
            <person name="Sheng W."/>
            <person name="Hou X."/>
            <person name="Wei L."/>
        </authorList>
    </citation>
    <scope>NUCLEOTIDE SEQUENCE</scope>
    <source>
        <strain evidence="2">3651</strain>
        <tissue evidence="2">Leaf</tissue>
    </source>
</reference>
<feature type="non-terminal residue" evidence="2">
    <location>
        <position position="1"/>
    </location>
</feature>